<reference evidence="2" key="1">
    <citation type="submission" date="2019-02" db="EMBL/GenBank/DDBJ databases">
        <authorList>
            <person name="Gruber-Vodicka R. H."/>
            <person name="Seah K. B. B."/>
        </authorList>
    </citation>
    <scope>NUCLEOTIDE SEQUENCE</scope>
    <source>
        <strain evidence="2">BECK_BY1</strain>
    </source>
</reference>
<accession>A0A450ZB07</accession>
<dbReference type="InterPro" id="IPR011600">
    <property type="entry name" value="Pept_C14_caspase"/>
</dbReference>
<dbReference type="GO" id="GO:0004197">
    <property type="term" value="F:cysteine-type endopeptidase activity"/>
    <property type="evidence" value="ECO:0007669"/>
    <property type="project" value="InterPro"/>
</dbReference>
<dbReference type="Gene3D" id="3.40.50.1460">
    <property type="match status" value="1"/>
</dbReference>
<dbReference type="InterPro" id="IPR013320">
    <property type="entry name" value="ConA-like_dom_sf"/>
</dbReference>
<dbReference type="GO" id="GO:0006508">
    <property type="term" value="P:proteolysis"/>
    <property type="evidence" value="ECO:0007669"/>
    <property type="project" value="InterPro"/>
</dbReference>
<name>A0A450ZB07_9GAMM</name>
<protein>
    <submittedName>
        <fullName evidence="2">Caspase domain-containing protein</fullName>
    </submittedName>
</protein>
<evidence type="ECO:0000259" key="1">
    <source>
        <dbReference type="Pfam" id="PF00656"/>
    </source>
</evidence>
<dbReference type="Pfam" id="PF00656">
    <property type="entry name" value="Peptidase_C14"/>
    <property type="match status" value="1"/>
</dbReference>
<dbReference type="SUPFAM" id="SSF49899">
    <property type="entry name" value="Concanavalin A-like lectins/glucanases"/>
    <property type="match status" value="1"/>
</dbReference>
<organism evidence="2">
    <name type="scientific">Candidatus Kentrum sp. TUN</name>
    <dbReference type="NCBI Taxonomy" id="2126343"/>
    <lineage>
        <taxon>Bacteria</taxon>
        <taxon>Pseudomonadati</taxon>
        <taxon>Pseudomonadota</taxon>
        <taxon>Gammaproteobacteria</taxon>
        <taxon>Candidatus Kentrum</taxon>
    </lineage>
</organism>
<dbReference type="SUPFAM" id="SSF52129">
    <property type="entry name" value="Caspase-like"/>
    <property type="match status" value="1"/>
</dbReference>
<dbReference type="InterPro" id="IPR029030">
    <property type="entry name" value="Caspase-like_dom_sf"/>
</dbReference>
<dbReference type="PANTHER" id="PTHR22576">
    <property type="entry name" value="MUCOSA ASSOCIATED LYMPHOID TISSUE LYMPHOMA TRANSLOCATION PROTEIN 1/PARACASPASE"/>
    <property type="match status" value="1"/>
</dbReference>
<dbReference type="Gene3D" id="2.60.40.10">
    <property type="entry name" value="Immunoglobulins"/>
    <property type="match status" value="1"/>
</dbReference>
<dbReference type="Pfam" id="PF09136">
    <property type="entry name" value="Glucodextran_B"/>
    <property type="match status" value="1"/>
</dbReference>
<sequence>MNSISENCTFLPKLKKWYHLAIVHNNINKKITIYVNGELDCDIRMTHNWMKDTYGEPLYVGYNPSGGDEFSNGIIDEIRIWNRALTKEEIRENMKRELIGNQEGLVAYYNFEKVSNNSEVADLSKNGNHGRLVGHAVLIDSDISSFSVDGSGIPDREPPLIYLHRGVKVVNKSKEIIQGQAIDKSGVAIVEVNGKEEKLDEKGNFLASVLLKPGKNEILITAIDTYENRTSKMVTIKREIGYATGEKKFAKYYALLIAVEKYENSDINNLDYPIEDSYQVREILHKYSFEYNDIILLENPNRDQIIRVFDKLSYSIDYEDNLLIFFAGHGYWDRKFMQGYWLPSDASRKSKSRWLSNSTIRDYIRGIQSKHTLLITDACFSGGIFKTRKAFEYAQPAIEELYRLPSRKAITSGTLNEVPDKSVFIKYLLKRLEDNQDKYLSSVELFTRFRSAVINNSPLEQVPQFGEIRESGDEGGDFIFVRRESKHLLY</sequence>
<dbReference type="PANTHER" id="PTHR22576:SF37">
    <property type="entry name" value="MUCOSA-ASSOCIATED LYMPHOID TISSUE LYMPHOMA TRANSLOCATION PROTEIN 1"/>
    <property type="match status" value="1"/>
</dbReference>
<dbReference type="EMBL" id="CAADFX010000004">
    <property type="protein sequence ID" value="VFK50976.1"/>
    <property type="molecule type" value="Genomic_DNA"/>
</dbReference>
<dbReference type="InterPro" id="IPR052039">
    <property type="entry name" value="Caspase-related_regulators"/>
</dbReference>
<feature type="domain" description="Peptidase C14 caspase" evidence="1">
    <location>
        <begin position="253"/>
        <end position="465"/>
    </location>
</feature>
<dbReference type="InterPro" id="IPR013783">
    <property type="entry name" value="Ig-like_fold"/>
</dbReference>
<evidence type="ECO:0000313" key="2">
    <source>
        <dbReference type="EMBL" id="VFK50976.1"/>
    </source>
</evidence>
<dbReference type="AlphaFoldDB" id="A0A450ZB07"/>
<proteinExistence type="predicted"/>
<dbReference type="Gene3D" id="2.60.120.200">
    <property type="match status" value="1"/>
</dbReference>
<dbReference type="Pfam" id="PF13385">
    <property type="entry name" value="Laminin_G_3"/>
    <property type="match status" value="1"/>
</dbReference>
<gene>
    <name evidence="2" type="ORF">BECKTUN1418D_GA0071000_100410</name>
</gene>